<reference evidence="4" key="1">
    <citation type="submission" date="2017-02" db="UniProtKB">
        <authorList>
            <consortium name="WormBaseParasite"/>
        </authorList>
    </citation>
    <scope>IDENTIFICATION</scope>
</reference>
<sequence length="102" mass="12030">MFSSSKVPSNNLCFYLRDNTYKLSSPERQSIDLVSAMNIFECQQKQKFCLSFENSRRMLQWLMQDSSKQGDQKTSTSLQKQIQEIQEKDIPKYNKRDETSSE</sequence>
<dbReference type="WBParaSite" id="BPAG_0001397301-mRNA-1">
    <property type="protein sequence ID" value="BPAG_0001397301-mRNA-1"/>
    <property type="gene ID" value="BPAG_0001397301"/>
</dbReference>
<evidence type="ECO:0000313" key="4">
    <source>
        <dbReference type="WBParaSite" id="BPAG_0001397301-mRNA-1"/>
    </source>
</evidence>
<dbReference type="Proteomes" id="UP000278627">
    <property type="component" value="Unassembled WGS sequence"/>
</dbReference>
<evidence type="ECO:0000313" key="3">
    <source>
        <dbReference type="Proteomes" id="UP000278627"/>
    </source>
</evidence>
<evidence type="ECO:0000256" key="1">
    <source>
        <dbReference type="SAM" id="MobiDB-lite"/>
    </source>
</evidence>
<protein>
    <submittedName>
        <fullName evidence="2 4">Uncharacterized protein</fullName>
    </submittedName>
</protein>
<gene>
    <name evidence="2" type="ORF">BPAG_LOCUS13901</name>
</gene>
<dbReference type="EMBL" id="UZAD01013472">
    <property type="protein sequence ID" value="VDN95086.1"/>
    <property type="molecule type" value="Genomic_DNA"/>
</dbReference>
<proteinExistence type="predicted"/>
<organism evidence="4">
    <name type="scientific">Brugia pahangi</name>
    <name type="common">Filarial nematode worm</name>
    <dbReference type="NCBI Taxonomy" id="6280"/>
    <lineage>
        <taxon>Eukaryota</taxon>
        <taxon>Metazoa</taxon>
        <taxon>Ecdysozoa</taxon>
        <taxon>Nematoda</taxon>
        <taxon>Chromadorea</taxon>
        <taxon>Rhabditida</taxon>
        <taxon>Spirurina</taxon>
        <taxon>Spiruromorpha</taxon>
        <taxon>Filarioidea</taxon>
        <taxon>Onchocercidae</taxon>
        <taxon>Brugia</taxon>
    </lineage>
</organism>
<feature type="compositionally biased region" description="Basic and acidic residues" evidence="1">
    <location>
        <begin position="85"/>
        <end position="102"/>
    </location>
</feature>
<dbReference type="AlphaFoldDB" id="A0A0N4TY86"/>
<keyword evidence="3" id="KW-1185">Reference proteome</keyword>
<name>A0A0N4TY86_BRUPA</name>
<evidence type="ECO:0000313" key="2">
    <source>
        <dbReference type="EMBL" id="VDN95086.1"/>
    </source>
</evidence>
<feature type="compositionally biased region" description="Polar residues" evidence="1">
    <location>
        <begin position="64"/>
        <end position="78"/>
    </location>
</feature>
<reference evidence="2 3" key="2">
    <citation type="submission" date="2018-11" db="EMBL/GenBank/DDBJ databases">
        <authorList>
            <consortium name="Pathogen Informatics"/>
        </authorList>
    </citation>
    <scope>NUCLEOTIDE SEQUENCE [LARGE SCALE GENOMIC DNA]</scope>
</reference>
<accession>A0A0N4TY86</accession>
<feature type="region of interest" description="Disordered" evidence="1">
    <location>
        <begin position="64"/>
        <end position="102"/>
    </location>
</feature>